<evidence type="ECO:0000313" key="3">
    <source>
        <dbReference type="Proteomes" id="UP001497644"/>
    </source>
</evidence>
<dbReference type="AlphaFoldDB" id="A0AAV2NNY0"/>
<evidence type="ECO:0000256" key="1">
    <source>
        <dbReference type="SAM" id="MobiDB-lite"/>
    </source>
</evidence>
<feature type="compositionally biased region" description="Basic and acidic residues" evidence="1">
    <location>
        <begin position="1"/>
        <end position="11"/>
    </location>
</feature>
<feature type="compositionally biased region" description="Basic and acidic residues" evidence="1">
    <location>
        <begin position="67"/>
        <end position="78"/>
    </location>
</feature>
<sequence>MNNSNKDEIRDHRLKRAAYKKKAANKIFDENENVSEKKIKQDIQARRKKSATSSSDEEDTKSGSKYSKVDENLTETKRSTRKRKLNETVVIQKVSSKKNTQSKKKSIRTNLQPNVQTAQCNDYNELITDDESFHIKHNNKMKRLLSTSSEDDVPEQRVYSKPNYVDVVPRITRSQTVAEREKD</sequence>
<feature type="compositionally biased region" description="Basic residues" evidence="1">
    <location>
        <begin position="12"/>
        <end position="24"/>
    </location>
</feature>
<keyword evidence="3" id="KW-1185">Reference proteome</keyword>
<dbReference type="EMBL" id="OZ034826">
    <property type="protein sequence ID" value="CAL1681446.1"/>
    <property type="molecule type" value="Genomic_DNA"/>
</dbReference>
<gene>
    <name evidence="2" type="ORF">LPLAT_LOCUS7473</name>
</gene>
<accession>A0AAV2NNY0</accession>
<organism evidence="2 3">
    <name type="scientific">Lasius platythorax</name>
    <dbReference type="NCBI Taxonomy" id="488582"/>
    <lineage>
        <taxon>Eukaryota</taxon>
        <taxon>Metazoa</taxon>
        <taxon>Ecdysozoa</taxon>
        <taxon>Arthropoda</taxon>
        <taxon>Hexapoda</taxon>
        <taxon>Insecta</taxon>
        <taxon>Pterygota</taxon>
        <taxon>Neoptera</taxon>
        <taxon>Endopterygota</taxon>
        <taxon>Hymenoptera</taxon>
        <taxon>Apocrita</taxon>
        <taxon>Aculeata</taxon>
        <taxon>Formicoidea</taxon>
        <taxon>Formicidae</taxon>
        <taxon>Formicinae</taxon>
        <taxon>Lasius</taxon>
        <taxon>Lasius</taxon>
    </lineage>
</organism>
<proteinExistence type="predicted"/>
<protein>
    <submittedName>
        <fullName evidence="2">Uncharacterized protein</fullName>
    </submittedName>
</protein>
<dbReference type="Proteomes" id="UP001497644">
    <property type="component" value="Chromosome 3"/>
</dbReference>
<feature type="region of interest" description="Disordered" evidence="1">
    <location>
        <begin position="1"/>
        <end position="108"/>
    </location>
</feature>
<name>A0AAV2NNY0_9HYME</name>
<reference evidence="2" key="1">
    <citation type="submission" date="2024-04" db="EMBL/GenBank/DDBJ databases">
        <authorList>
            <consortium name="Molecular Ecology Group"/>
        </authorList>
    </citation>
    <scope>NUCLEOTIDE SEQUENCE</scope>
</reference>
<feature type="compositionally biased region" description="Basic and acidic residues" evidence="1">
    <location>
        <begin position="34"/>
        <end position="45"/>
    </location>
</feature>
<evidence type="ECO:0000313" key="2">
    <source>
        <dbReference type="EMBL" id="CAL1681446.1"/>
    </source>
</evidence>